<dbReference type="Pfam" id="PF01596">
    <property type="entry name" value="Methyltransf_3"/>
    <property type="match status" value="1"/>
</dbReference>
<dbReference type="GO" id="GO:0008171">
    <property type="term" value="F:O-methyltransferase activity"/>
    <property type="evidence" value="ECO:0007669"/>
    <property type="project" value="InterPro"/>
</dbReference>
<accession>A0A068U6J5</accession>
<dbReference type="Gramene" id="CDP03203">
    <property type="protein sequence ID" value="CDP03203"/>
    <property type="gene ID" value="GSCOC_T00041708001"/>
</dbReference>
<dbReference type="OrthoDB" id="10251242at2759"/>
<dbReference type="PANTHER" id="PTHR10509:SF82">
    <property type="entry name" value="CAFFEOYL-COA O-METHYLTRANSFERASE-LIKE"/>
    <property type="match status" value="1"/>
</dbReference>
<evidence type="ECO:0000256" key="2">
    <source>
        <dbReference type="ARBA" id="ARBA00022679"/>
    </source>
</evidence>
<evidence type="ECO:0000256" key="5">
    <source>
        <dbReference type="ARBA" id="ARBA00023453"/>
    </source>
</evidence>
<comment type="similarity">
    <text evidence="5">Belongs to the class I-like SAM-binding methyltransferase superfamily. Cation-dependent O-methyltransferase family.</text>
</comment>
<dbReference type="InterPro" id="IPR050362">
    <property type="entry name" value="Cation-dep_OMT"/>
</dbReference>
<dbReference type="EMBL" id="HG739093">
    <property type="protein sequence ID" value="CDP03203.1"/>
    <property type="molecule type" value="Genomic_DNA"/>
</dbReference>
<keyword evidence="7" id="KW-1185">Reference proteome</keyword>
<dbReference type="GO" id="GO:0032259">
    <property type="term" value="P:methylation"/>
    <property type="evidence" value="ECO:0007669"/>
    <property type="project" value="UniProtKB-KW"/>
</dbReference>
<reference evidence="7" key="1">
    <citation type="journal article" date="2014" name="Science">
        <title>The coffee genome provides insight into the convergent evolution of caffeine biosynthesis.</title>
        <authorList>
            <person name="Denoeud F."/>
            <person name="Carretero-Paulet L."/>
            <person name="Dereeper A."/>
            <person name="Droc G."/>
            <person name="Guyot R."/>
            <person name="Pietrella M."/>
            <person name="Zheng C."/>
            <person name="Alberti A."/>
            <person name="Anthony F."/>
            <person name="Aprea G."/>
            <person name="Aury J.M."/>
            <person name="Bento P."/>
            <person name="Bernard M."/>
            <person name="Bocs S."/>
            <person name="Campa C."/>
            <person name="Cenci A."/>
            <person name="Combes M.C."/>
            <person name="Crouzillat D."/>
            <person name="Da Silva C."/>
            <person name="Daddiego L."/>
            <person name="De Bellis F."/>
            <person name="Dussert S."/>
            <person name="Garsmeur O."/>
            <person name="Gayraud T."/>
            <person name="Guignon V."/>
            <person name="Jahn K."/>
            <person name="Jamilloux V."/>
            <person name="Joet T."/>
            <person name="Labadie K."/>
            <person name="Lan T."/>
            <person name="Leclercq J."/>
            <person name="Lepelley M."/>
            <person name="Leroy T."/>
            <person name="Li L.T."/>
            <person name="Librado P."/>
            <person name="Lopez L."/>
            <person name="Munoz A."/>
            <person name="Noel B."/>
            <person name="Pallavicini A."/>
            <person name="Perrotta G."/>
            <person name="Poncet V."/>
            <person name="Pot D."/>
            <person name="Priyono X."/>
            <person name="Rigoreau M."/>
            <person name="Rouard M."/>
            <person name="Rozas J."/>
            <person name="Tranchant-Dubreuil C."/>
            <person name="VanBuren R."/>
            <person name="Zhang Q."/>
            <person name="Andrade A.C."/>
            <person name="Argout X."/>
            <person name="Bertrand B."/>
            <person name="de Kochko A."/>
            <person name="Graziosi G."/>
            <person name="Henry R.J."/>
            <person name="Jayarama X."/>
            <person name="Ming R."/>
            <person name="Nagai C."/>
            <person name="Rounsley S."/>
            <person name="Sankoff D."/>
            <person name="Giuliano G."/>
            <person name="Albert V.A."/>
            <person name="Wincker P."/>
            <person name="Lashermes P."/>
        </authorList>
    </citation>
    <scope>NUCLEOTIDE SEQUENCE [LARGE SCALE GENOMIC DNA]</scope>
    <source>
        <strain evidence="7">cv. DH200-94</strain>
    </source>
</reference>
<dbReference type="STRING" id="49390.A0A068U6J5"/>
<evidence type="ECO:0000313" key="7">
    <source>
        <dbReference type="Proteomes" id="UP000295252"/>
    </source>
</evidence>
<dbReference type="Proteomes" id="UP000295252">
    <property type="component" value="Chromosome VIII"/>
</dbReference>
<name>A0A068U6J5_COFCA</name>
<gene>
    <name evidence="6" type="ORF">GSCOC_T00041708001</name>
</gene>
<keyword evidence="3" id="KW-0949">S-adenosyl-L-methionine</keyword>
<protein>
    <submittedName>
        <fullName evidence="6">Uncharacterized protein</fullName>
    </submittedName>
</protein>
<dbReference type="InterPro" id="IPR002935">
    <property type="entry name" value="SAM_O-MeTrfase"/>
</dbReference>
<proteinExistence type="inferred from homology"/>
<organism evidence="6 7">
    <name type="scientific">Coffea canephora</name>
    <name type="common">Robusta coffee</name>
    <dbReference type="NCBI Taxonomy" id="49390"/>
    <lineage>
        <taxon>Eukaryota</taxon>
        <taxon>Viridiplantae</taxon>
        <taxon>Streptophyta</taxon>
        <taxon>Embryophyta</taxon>
        <taxon>Tracheophyta</taxon>
        <taxon>Spermatophyta</taxon>
        <taxon>Magnoliopsida</taxon>
        <taxon>eudicotyledons</taxon>
        <taxon>Gunneridae</taxon>
        <taxon>Pentapetalae</taxon>
        <taxon>asterids</taxon>
        <taxon>lamiids</taxon>
        <taxon>Gentianales</taxon>
        <taxon>Rubiaceae</taxon>
        <taxon>Ixoroideae</taxon>
        <taxon>Gardenieae complex</taxon>
        <taxon>Bertiereae - Coffeeae clade</taxon>
        <taxon>Coffeeae</taxon>
        <taxon>Coffea</taxon>
    </lineage>
</organism>
<evidence type="ECO:0000256" key="1">
    <source>
        <dbReference type="ARBA" id="ARBA00022603"/>
    </source>
</evidence>
<dbReference type="PANTHER" id="PTHR10509">
    <property type="entry name" value="O-METHYLTRANSFERASE-RELATED"/>
    <property type="match status" value="1"/>
</dbReference>
<dbReference type="OMA" id="DGITICC"/>
<dbReference type="InterPro" id="IPR029063">
    <property type="entry name" value="SAM-dependent_MTases_sf"/>
</dbReference>
<keyword evidence="4" id="KW-0438">Lignin biosynthesis</keyword>
<dbReference type="Gene3D" id="3.40.50.150">
    <property type="entry name" value="Vaccinia Virus protein VP39"/>
    <property type="match status" value="1"/>
</dbReference>
<keyword evidence="1" id="KW-0489">Methyltransferase</keyword>
<sequence length="73" mass="8414">MENFVEMNQSARDNQSITHWMGTVAEAEDSVPETQREFRLYIKELNKSLAADPRVQICQLPSGDGMTICRRLR</sequence>
<dbReference type="GO" id="GO:0009809">
    <property type="term" value="P:lignin biosynthetic process"/>
    <property type="evidence" value="ECO:0007669"/>
    <property type="project" value="UniProtKB-KW"/>
</dbReference>
<dbReference type="InParanoid" id="A0A068U6J5"/>
<evidence type="ECO:0000313" key="6">
    <source>
        <dbReference type="EMBL" id="CDP03203.1"/>
    </source>
</evidence>
<dbReference type="PhylomeDB" id="A0A068U6J5"/>
<dbReference type="UniPathway" id="UPA00711"/>
<keyword evidence="2" id="KW-0808">Transferase</keyword>
<dbReference type="GO" id="GO:0008757">
    <property type="term" value="F:S-adenosylmethionine-dependent methyltransferase activity"/>
    <property type="evidence" value="ECO:0007669"/>
    <property type="project" value="TreeGrafter"/>
</dbReference>
<dbReference type="AlphaFoldDB" id="A0A068U6J5"/>
<evidence type="ECO:0000256" key="3">
    <source>
        <dbReference type="ARBA" id="ARBA00022691"/>
    </source>
</evidence>
<evidence type="ECO:0000256" key="4">
    <source>
        <dbReference type="ARBA" id="ARBA00022733"/>
    </source>
</evidence>